<dbReference type="Gene3D" id="3.40.50.620">
    <property type="entry name" value="HUPs"/>
    <property type="match status" value="1"/>
</dbReference>
<keyword evidence="5" id="KW-1185">Reference proteome</keyword>
<accession>A0ABQ3IV79</accession>
<dbReference type="InterPro" id="IPR050385">
    <property type="entry name" value="Archaeal_FAD_synthase"/>
</dbReference>
<proteinExistence type="predicted"/>
<organism evidence="4 5">
    <name type="scientific">Aliiroseovarius zhejiangensis</name>
    <dbReference type="NCBI Taxonomy" id="1632025"/>
    <lineage>
        <taxon>Bacteria</taxon>
        <taxon>Pseudomonadati</taxon>
        <taxon>Pseudomonadota</taxon>
        <taxon>Alphaproteobacteria</taxon>
        <taxon>Rhodobacterales</taxon>
        <taxon>Paracoccaceae</taxon>
        <taxon>Aliiroseovarius</taxon>
    </lineage>
</organism>
<keyword evidence="2 4" id="KW-0548">Nucleotidyltransferase</keyword>
<protein>
    <submittedName>
        <fullName evidence="4">Glycerol-3-phosphate cytidylyltransferase</fullName>
    </submittedName>
</protein>
<dbReference type="GO" id="GO:0016779">
    <property type="term" value="F:nucleotidyltransferase activity"/>
    <property type="evidence" value="ECO:0007669"/>
    <property type="project" value="UniProtKB-KW"/>
</dbReference>
<dbReference type="SUPFAM" id="SSF52374">
    <property type="entry name" value="Nucleotidylyl transferase"/>
    <property type="match status" value="1"/>
</dbReference>
<dbReference type="PANTHER" id="PTHR43793">
    <property type="entry name" value="FAD SYNTHASE"/>
    <property type="match status" value="1"/>
</dbReference>
<dbReference type="Pfam" id="PF01467">
    <property type="entry name" value="CTP_transf_like"/>
    <property type="match status" value="1"/>
</dbReference>
<reference evidence="5" key="1">
    <citation type="journal article" date="2019" name="Int. J. Syst. Evol. Microbiol.">
        <title>The Global Catalogue of Microorganisms (GCM) 10K type strain sequencing project: providing services to taxonomists for standard genome sequencing and annotation.</title>
        <authorList>
            <consortium name="The Broad Institute Genomics Platform"/>
            <consortium name="The Broad Institute Genome Sequencing Center for Infectious Disease"/>
            <person name="Wu L."/>
            <person name="Ma J."/>
        </authorList>
    </citation>
    <scope>NUCLEOTIDE SEQUENCE [LARGE SCALE GENOMIC DNA]</scope>
    <source>
        <strain evidence="5">KCTC 42443</strain>
    </source>
</reference>
<comment type="caution">
    <text evidence="4">The sequence shown here is derived from an EMBL/GenBank/DDBJ whole genome shotgun (WGS) entry which is preliminary data.</text>
</comment>
<dbReference type="NCBIfam" id="TIGR00125">
    <property type="entry name" value="cyt_tran_rel"/>
    <property type="match status" value="1"/>
</dbReference>
<evidence type="ECO:0000313" key="5">
    <source>
        <dbReference type="Proteomes" id="UP000609802"/>
    </source>
</evidence>
<evidence type="ECO:0000256" key="2">
    <source>
        <dbReference type="ARBA" id="ARBA00022695"/>
    </source>
</evidence>
<evidence type="ECO:0000256" key="1">
    <source>
        <dbReference type="ARBA" id="ARBA00022679"/>
    </source>
</evidence>
<evidence type="ECO:0000259" key="3">
    <source>
        <dbReference type="Pfam" id="PF01467"/>
    </source>
</evidence>
<dbReference type="InterPro" id="IPR004821">
    <property type="entry name" value="Cyt_trans-like"/>
</dbReference>
<dbReference type="RefSeq" id="WP_191285817.1">
    <property type="nucleotide sequence ID" value="NZ_BNCH01000002.1"/>
</dbReference>
<keyword evidence="1" id="KW-0808">Transferase</keyword>
<dbReference type="InterPro" id="IPR014729">
    <property type="entry name" value="Rossmann-like_a/b/a_fold"/>
</dbReference>
<dbReference type="PANTHER" id="PTHR43793:SF1">
    <property type="entry name" value="FAD SYNTHASE"/>
    <property type="match status" value="1"/>
</dbReference>
<dbReference type="EMBL" id="BNCH01000002">
    <property type="protein sequence ID" value="GHE95101.1"/>
    <property type="molecule type" value="Genomic_DNA"/>
</dbReference>
<sequence length="128" mass="14738">MRVITYGTFDTLHYGHILLLERAKAMGDFLIVGLSTDTFNATKGKKAHLSYEMRRDLLLSLRCVDLIIPENTWEQKPDDIRTHKADIFTMGSDWEGKFDELKEFCEVRYLPRTPRVSSTAIRNASVKA</sequence>
<gene>
    <name evidence="4" type="ORF">GCM10016455_14560</name>
</gene>
<feature type="domain" description="Cytidyltransferase-like" evidence="3">
    <location>
        <begin position="4"/>
        <end position="123"/>
    </location>
</feature>
<name>A0ABQ3IV79_9RHOB</name>
<dbReference type="Proteomes" id="UP000609802">
    <property type="component" value="Unassembled WGS sequence"/>
</dbReference>
<evidence type="ECO:0000313" key="4">
    <source>
        <dbReference type="EMBL" id="GHE95101.1"/>
    </source>
</evidence>